<dbReference type="RefSeq" id="WP_257772226.1">
    <property type="nucleotide sequence ID" value="NZ_CP102480.1"/>
</dbReference>
<evidence type="ECO:0000313" key="6">
    <source>
        <dbReference type="EMBL" id="UUX52250.1"/>
    </source>
</evidence>
<dbReference type="GO" id="GO:0004671">
    <property type="term" value="F:protein C-terminal S-isoprenylcysteine carboxyl O-methyltransferase activity"/>
    <property type="evidence" value="ECO:0007669"/>
    <property type="project" value="InterPro"/>
</dbReference>
<feature type="transmembrane region" description="Helical" evidence="5">
    <location>
        <begin position="41"/>
        <end position="61"/>
    </location>
</feature>
<keyword evidence="3 5" id="KW-1133">Transmembrane helix</keyword>
<dbReference type="InterPro" id="IPR007269">
    <property type="entry name" value="ICMT_MeTrfase"/>
</dbReference>
<dbReference type="AlphaFoldDB" id="A0A9J7AZQ4"/>
<dbReference type="PANTHER" id="PTHR43847:SF1">
    <property type="entry name" value="BLL3993 PROTEIN"/>
    <property type="match status" value="1"/>
</dbReference>
<dbReference type="KEGG" id="naci:NUH88_15095"/>
<evidence type="ECO:0000256" key="3">
    <source>
        <dbReference type="ARBA" id="ARBA00022989"/>
    </source>
</evidence>
<dbReference type="Gene3D" id="1.20.120.1630">
    <property type="match status" value="1"/>
</dbReference>
<accession>A0A9J7AZQ4</accession>
<evidence type="ECO:0000313" key="7">
    <source>
        <dbReference type="Proteomes" id="UP001060336"/>
    </source>
</evidence>
<dbReference type="EMBL" id="CP102480">
    <property type="protein sequence ID" value="UUX52250.1"/>
    <property type="molecule type" value="Genomic_DNA"/>
</dbReference>
<evidence type="ECO:0008006" key="8">
    <source>
        <dbReference type="Google" id="ProtNLM"/>
    </source>
</evidence>
<dbReference type="GO" id="GO:0016020">
    <property type="term" value="C:membrane"/>
    <property type="evidence" value="ECO:0007669"/>
    <property type="project" value="UniProtKB-SubCell"/>
</dbReference>
<protein>
    <recommendedName>
        <fullName evidence="8">Methyltransferase</fullName>
    </recommendedName>
</protein>
<organism evidence="6 7">
    <name type="scientific">Nisaea acidiphila</name>
    <dbReference type="NCBI Taxonomy" id="1862145"/>
    <lineage>
        <taxon>Bacteria</taxon>
        <taxon>Pseudomonadati</taxon>
        <taxon>Pseudomonadota</taxon>
        <taxon>Alphaproteobacteria</taxon>
        <taxon>Rhodospirillales</taxon>
        <taxon>Thalassobaculaceae</taxon>
        <taxon>Nisaea</taxon>
    </lineage>
</organism>
<comment type="subcellular location">
    <subcellularLocation>
        <location evidence="1">Membrane</location>
        <topology evidence="1">Multi-pass membrane protein</topology>
    </subcellularLocation>
</comment>
<evidence type="ECO:0000256" key="1">
    <source>
        <dbReference type="ARBA" id="ARBA00004141"/>
    </source>
</evidence>
<feature type="transmembrane region" description="Helical" evidence="5">
    <location>
        <begin position="127"/>
        <end position="151"/>
    </location>
</feature>
<proteinExistence type="predicted"/>
<gene>
    <name evidence="6" type="ORF">NUH88_15095</name>
</gene>
<evidence type="ECO:0000256" key="5">
    <source>
        <dbReference type="SAM" id="Phobius"/>
    </source>
</evidence>
<keyword evidence="7" id="KW-1185">Reference proteome</keyword>
<name>A0A9J7AZQ4_9PROT</name>
<reference evidence="6" key="1">
    <citation type="submission" date="2022-08" db="EMBL/GenBank/DDBJ databases">
        <title>Nisaea acidiphila sp. nov., isolated from a marine algal debris and emended description of the genus Nisaea Urios et al. 2008.</title>
        <authorList>
            <person name="Kwon K."/>
        </authorList>
    </citation>
    <scope>NUCLEOTIDE SEQUENCE</scope>
    <source>
        <strain evidence="6">MEBiC11861</strain>
    </source>
</reference>
<feature type="transmembrane region" description="Helical" evidence="5">
    <location>
        <begin position="68"/>
        <end position="85"/>
    </location>
</feature>
<dbReference type="Pfam" id="PF04140">
    <property type="entry name" value="ICMT"/>
    <property type="match status" value="1"/>
</dbReference>
<evidence type="ECO:0000256" key="4">
    <source>
        <dbReference type="ARBA" id="ARBA00023136"/>
    </source>
</evidence>
<evidence type="ECO:0000256" key="2">
    <source>
        <dbReference type="ARBA" id="ARBA00022692"/>
    </source>
</evidence>
<dbReference type="InterPro" id="IPR052527">
    <property type="entry name" value="Metal_cation-efflux_comp"/>
</dbReference>
<keyword evidence="4 5" id="KW-0472">Membrane</keyword>
<dbReference type="PANTHER" id="PTHR43847">
    <property type="entry name" value="BLL3993 PROTEIN"/>
    <property type="match status" value="1"/>
</dbReference>
<sequence>MGWAQWTVLAVALLRVAELAHARRNLKRLLGAGGEERHPGHYPFFVLLHGSWLLALFFLVHPARPPEPVLMTLFVSLQFVRLWIIRSLGRYWTTRIVTLPGTPLIRTGPYRWIRHPNYLLVAVEIPLLPLTFGAWDLALLFAFANLVLLAYRIRAEESVLAERR</sequence>
<dbReference type="Proteomes" id="UP001060336">
    <property type="component" value="Chromosome"/>
</dbReference>
<keyword evidence="2 5" id="KW-0812">Transmembrane</keyword>